<dbReference type="HOGENOM" id="CLU_034045_2_1_0"/>
<feature type="binding site" evidence="9">
    <location>
        <position position="233"/>
    </location>
    <ligand>
        <name>NADP(+)</name>
        <dbReference type="ChEBI" id="CHEBI:58349"/>
    </ligand>
</feature>
<dbReference type="Pfam" id="PF02882">
    <property type="entry name" value="THF_DHG_CYH_C"/>
    <property type="match status" value="1"/>
</dbReference>
<evidence type="ECO:0000256" key="9">
    <source>
        <dbReference type="HAMAP-Rule" id="MF_01576"/>
    </source>
</evidence>
<dbReference type="PRINTS" id="PR00085">
    <property type="entry name" value="THFDHDRGNASE"/>
</dbReference>
<evidence type="ECO:0000256" key="8">
    <source>
        <dbReference type="ARBA" id="ARBA00023268"/>
    </source>
</evidence>
<comment type="catalytic activity">
    <reaction evidence="9">
        <text>(6R)-5,10-methylene-5,6,7,8-tetrahydrofolate + NADP(+) = (6R)-5,10-methenyltetrahydrofolate + NADPH</text>
        <dbReference type="Rhea" id="RHEA:22812"/>
        <dbReference type="ChEBI" id="CHEBI:15636"/>
        <dbReference type="ChEBI" id="CHEBI:57455"/>
        <dbReference type="ChEBI" id="CHEBI:57783"/>
        <dbReference type="ChEBI" id="CHEBI:58349"/>
        <dbReference type="EC" id="1.5.1.5"/>
    </reaction>
</comment>
<dbReference type="Pfam" id="PF00763">
    <property type="entry name" value="THF_DHG_CYH"/>
    <property type="match status" value="1"/>
</dbReference>
<sequence length="300" mass="31745">MLLMEGKTPAGRIRDWVRRQVEELRTPLGVFRLLSLCVGDDPASEAYRRNQIRACEASGIETATVRLPSTATEQDARDRILEFNHDETVDGVILQTPLPPSWDVRKLREALDPDKDVEGTHPENLGRLFLGCTGHPLPCAAWSAALLLDWYGCGDLKGKVAAVVGQSATVGRPLSTLLFHRGATVVQIHEFTPPGRLEAFLKGAEVVAVAAGVPGLVRGASLSPGAWVVDVGTNPTPGKGLVGDVAPDAAGVAGALTPVPGGVGPLTVSLLLANLLLLATRRRAGRPVELPDLKELRSAP</sequence>
<evidence type="ECO:0000256" key="6">
    <source>
        <dbReference type="ARBA" id="ARBA00023002"/>
    </source>
</evidence>
<dbReference type="Gene3D" id="3.40.50.10860">
    <property type="entry name" value="Leucine Dehydrogenase, chain A, domain 1"/>
    <property type="match status" value="1"/>
</dbReference>
<feature type="domain" description="Tetrahydrofolate dehydrogenase/cyclohydrolase catalytic" evidence="10">
    <location>
        <begin position="4"/>
        <end position="118"/>
    </location>
</feature>
<dbReference type="GO" id="GO:0004477">
    <property type="term" value="F:methenyltetrahydrofolate cyclohydrolase activity"/>
    <property type="evidence" value="ECO:0007669"/>
    <property type="project" value="UniProtKB-UniRule"/>
</dbReference>
<keyword evidence="9" id="KW-0368">Histidine biosynthesis</keyword>
<dbReference type="InterPro" id="IPR046346">
    <property type="entry name" value="Aminoacid_DH-like_N_sf"/>
</dbReference>
<dbReference type="PANTHER" id="PTHR48099:SF5">
    <property type="entry name" value="C-1-TETRAHYDROFOLATE SYNTHASE, CYTOPLASMIC"/>
    <property type="match status" value="1"/>
</dbReference>
<dbReference type="GO" id="GO:0009086">
    <property type="term" value="P:methionine biosynthetic process"/>
    <property type="evidence" value="ECO:0007669"/>
    <property type="project" value="UniProtKB-KW"/>
</dbReference>
<dbReference type="InterPro" id="IPR000672">
    <property type="entry name" value="THF_DH/CycHdrlase"/>
</dbReference>
<dbReference type="InterPro" id="IPR036291">
    <property type="entry name" value="NAD(P)-bd_dom_sf"/>
</dbReference>
<dbReference type="AlphaFoldDB" id="E3CYD8"/>
<dbReference type="STRING" id="584708.Apau_1246"/>
<evidence type="ECO:0000256" key="7">
    <source>
        <dbReference type="ARBA" id="ARBA00023167"/>
    </source>
</evidence>
<dbReference type="GO" id="GO:0035999">
    <property type="term" value="P:tetrahydrofolate interconversion"/>
    <property type="evidence" value="ECO:0007669"/>
    <property type="project" value="UniProtKB-UniRule"/>
</dbReference>
<comment type="function">
    <text evidence="9">Catalyzes the oxidation of 5,10-methylenetetrahydrofolate to 5,10-methenyltetrahydrofolate and then the hydrolysis of 5,10-methenyltetrahydrofolate to 10-formyltetrahydrofolate.</text>
</comment>
<dbReference type="EMBL" id="CM001022">
    <property type="protein sequence ID" value="EFQ23671.1"/>
    <property type="molecule type" value="Genomic_DNA"/>
</dbReference>
<gene>
    <name evidence="9" type="primary">folD</name>
    <name evidence="12" type="ORF">Apau_1246</name>
</gene>
<comment type="similarity">
    <text evidence="9">Belongs to the tetrahydrofolate dehydrogenase/cyclohydrolase family.</text>
</comment>
<keyword evidence="9" id="KW-0028">Amino-acid biosynthesis</keyword>
<reference evidence="12 13" key="1">
    <citation type="journal article" date="2010" name="Stand. Genomic Sci.">
        <title>Non-contiguous finished genome sequence of Aminomonas paucivorans type strain (GLU-3).</title>
        <authorList>
            <person name="Pitluck S."/>
            <person name="Yasawong M."/>
            <person name="Held B."/>
            <person name="Lapidus A."/>
            <person name="Nolan M."/>
            <person name="Copeland A."/>
            <person name="Lucas S."/>
            <person name="Del Rio T.G."/>
            <person name="Tice H."/>
            <person name="Cheng J.F."/>
            <person name="Chertkov O."/>
            <person name="Goodwin L."/>
            <person name="Tapia R."/>
            <person name="Han C."/>
            <person name="Liolios K."/>
            <person name="Ivanova N."/>
            <person name="Mavromatis K."/>
            <person name="Ovchinnikova G."/>
            <person name="Pati A."/>
            <person name="Chen A."/>
            <person name="Palaniappan K."/>
            <person name="Land M."/>
            <person name="Hauser L."/>
            <person name="Chang Y.J."/>
            <person name="Jeffries C.D."/>
            <person name="Pukall R."/>
            <person name="Spring S."/>
            <person name="Rohde M."/>
            <person name="Sikorski J."/>
            <person name="Goker M."/>
            <person name="Woyke T."/>
            <person name="Bristow J."/>
            <person name="Eisen J.A."/>
            <person name="Markowitz V."/>
            <person name="Hugenholtz P."/>
            <person name="Kyrpides N.C."/>
            <person name="Klenk H.P."/>
        </authorList>
    </citation>
    <scope>NUCLEOTIDE SEQUENCE [LARGE SCALE GENOMIC DNA]</scope>
    <source>
        <strain evidence="12 13">DSM 12260</strain>
    </source>
</reference>
<organism evidence="12 13">
    <name type="scientific">Aminomonas paucivorans DSM 12260</name>
    <dbReference type="NCBI Taxonomy" id="584708"/>
    <lineage>
        <taxon>Bacteria</taxon>
        <taxon>Thermotogati</taxon>
        <taxon>Synergistota</taxon>
        <taxon>Synergistia</taxon>
        <taxon>Synergistales</taxon>
        <taxon>Synergistaceae</taxon>
        <taxon>Aminomonas</taxon>
    </lineage>
</organism>
<comment type="pathway">
    <text evidence="1 9">One-carbon metabolism; tetrahydrofolate interconversion.</text>
</comment>
<feature type="domain" description="Tetrahydrofolate dehydrogenase/cyclohydrolase NAD(P)-binding" evidence="11">
    <location>
        <begin position="138"/>
        <end position="281"/>
    </location>
</feature>
<keyword evidence="6 9" id="KW-0560">Oxidoreductase</keyword>
<dbReference type="InterPro" id="IPR020631">
    <property type="entry name" value="THF_DH/CycHdrlase_NAD-bd_dom"/>
</dbReference>
<keyword evidence="5 9" id="KW-0521">NADP</keyword>
<evidence type="ECO:0000256" key="2">
    <source>
        <dbReference type="ARBA" id="ARBA00022563"/>
    </source>
</evidence>
<comment type="caution">
    <text evidence="9">Lacks conserved residue(s) required for the propagation of feature annotation.</text>
</comment>
<evidence type="ECO:0000259" key="10">
    <source>
        <dbReference type="Pfam" id="PF00763"/>
    </source>
</evidence>
<dbReference type="PaxDb" id="584708-Apau_1246"/>
<evidence type="ECO:0000259" key="11">
    <source>
        <dbReference type="Pfam" id="PF02882"/>
    </source>
</evidence>
<dbReference type="EC" id="3.5.4.9" evidence="9"/>
<keyword evidence="7 9" id="KW-0486">Methionine biosynthesis</keyword>
<evidence type="ECO:0000256" key="5">
    <source>
        <dbReference type="ARBA" id="ARBA00022857"/>
    </source>
</evidence>
<evidence type="ECO:0000256" key="4">
    <source>
        <dbReference type="ARBA" id="ARBA00022801"/>
    </source>
</evidence>
<dbReference type="UniPathway" id="UPA00193"/>
<dbReference type="EC" id="1.5.1.5" evidence="9"/>
<evidence type="ECO:0000313" key="12">
    <source>
        <dbReference type="EMBL" id="EFQ23671.1"/>
    </source>
</evidence>
<dbReference type="SUPFAM" id="SSF53223">
    <property type="entry name" value="Aminoacid dehydrogenase-like, N-terminal domain"/>
    <property type="match status" value="1"/>
</dbReference>
<dbReference type="Proteomes" id="UP000005096">
    <property type="component" value="Chromosome"/>
</dbReference>
<dbReference type="GO" id="GO:0006164">
    <property type="term" value="P:purine nucleotide biosynthetic process"/>
    <property type="evidence" value="ECO:0007669"/>
    <property type="project" value="UniProtKB-KW"/>
</dbReference>
<evidence type="ECO:0000256" key="3">
    <source>
        <dbReference type="ARBA" id="ARBA00022755"/>
    </source>
</evidence>
<keyword evidence="8 9" id="KW-0511">Multifunctional enzyme</keyword>
<accession>E3CYD8</accession>
<dbReference type="Gene3D" id="3.40.50.720">
    <property type="entry name" value="NAD(P)-binding Rossmann-like Domain"/>
    <property type="match status" value="1"/>
</dbReference>
<dbReference type="OrthoDB" id="9803580at2"/>
<dbReference type="SUPFAM" id="SSF51735">
    <property type="entry name" value="NAD(P)-binding Rossmann-fold domains"/>
    <property type="match status" value="1"/>
</dbReference>
<dbReference type="RefSeq" id="WP_006300873.1">
    <property type="nucleotide sequence ID" value="NZ_CM001022.1"/>
</dbReference>
<dbReference type="PANTHER" id="PTHR48099">
    <property type="entry name" value="C-1-TETRAHYDROFOLATE SYNTHASE, CYTOPLASMIC-RELATED"/>
    <property type="match status" value="1"/>
</dbReference>
<keyword evidence="2 9" id="KW-0554">One-carbon metabolism</keyword>
<dbReference type="eggNOG" id="COG0190">
    <property type="taxonomic scope" value="Bacteria"/>
</dbReference>
<keyword evidence="13" id="KW-1185">Reference proteome</keyword>
<name>E3CYD8_9BACT</name>
<proteinExistence type="inferred from homology"/>
<evidence type="ECO:0000256" key="1">
    <source>
        <dbReference type="ARBA" id="ARBA00004777"/>
    </source>
</evidence>
<dbReference type="HAMAP" id="MF_01576">
    <property type="entry name" value="THF_DHG_CYH"/>
    <property type="match status" value="1"/>
</dbReference>
<dbReference type="GO" id="GO:0004488">
    <property type="term" value="F:methylenetetrahydrofolate dehydrogenase (NADP+) activity"/>
    <property type="evidence" value="ECO:0007669"/>
    <property type="project" value="UniProtKB-UniRule"/>
</dbReference>
<comment type="subunit">
    <text evidence="9">Homodimer.</text>
</comment>
<evidence type="ECO:0000313" key="13">
    <source>
        <dbReference type="Proteomes" id="UP000005096"/>
    </source>
</evidence>
<protein>
    <recommendedName>
        <fullName evidence="9">Bifunctional protein FolD</fullName>
    </recommendedName>
    <domain>
        <recommendedName>
            <fullName evidence="9">Methylenetetrahydrofolate dehydrogenase</fullName>
            <ecNumber evidence="9">1.5.1.5</ecNumber>
        </recommendedName>
    </domain>
    <domain>
        <recommendedName>
            <fullName evidence="9">Methenyltetrahydrofolate cyclohydrolase</fullName>
            <ecNumber evidence="9">3.5.4.9</ecNumber>
        </recommendedName>
    </domain>
</protein>
<keyword evidence="4 9" id="KW-0378">Hydrolase</keyword>
<dbReference type="GO" id="GO:0000105">
    <property type="term" value="P:L-histidine biosynthetic process"/>
    <property type="evidence" value="ECO:0007669"/>
    <property type="project" value="UniProtKB-KW"/>
</dbReference>
<dbReference type="GO" id="GO:0005829">
    <property type="term" value="C:cytosol"/>
    <property type="evidence" value="ECO:0007669"/>
    <property type="project" value="TreeGrafter"/>
</dbReference>
<feature type="binding site" evidence="9">
    <location>
        <begin position="165"/>
        <end position="167"/>
    </location>
    <ligand>
        <name>NADP(+)</name>
        <dbReference type="ChEBI" id="CHEBI:58349"/>
    </ligand>
</feature>
<comment type="catalytic activity">
    <reaction evidence="9">
        <text>(6R)-5,10-methenyltetrahydrofolate + H2O = (6R)-10-formyltetrahydrofolate + H(+)</text>
        <dbReference type="Rhea" id="RHEA:23700"/>
        <dbReference type="ChEBI" id="CHEBI:15377"/>
        <dbReference type="ChEBI" id="CHEBI:15378"/>
        <dbReference type="ChEBI" id="CHEBI:57455"/>
        <dbReference type="ChEBI" id="CHEBI:195366"/>
        <dbReference type="EC" id="3.5.4.9"/>
    </reaction>
</comment>
<keyword evidence="3 9" id="KW-0658">Purine biosynthesis</keyword>
<dbReference type="InterPro" id="IPR020630">
    <property type="entry name" value="THF_DH/CycHdrlase_cat_dom"/>
</dbReference>